<feature type="domain" description="Sodium/calcium exchanger membrane region" evidence="6">
    <location>
        <begin position="5"/>
        <end position="139"/>
    </location>
</feature>
<protein>
    <submittedName>
        <fullName evidence="7">Calcium/sodium antiporter</fullName>
    </submittedName>
</protein>
<feature type="transmembrane region" description="Helical" evidence="5">
    <location>
        <begin position="38"/>
        <end position="62"/>
    </location>
</feature>
<evidence type="ECO:0000313" key="7">
    <source>
        <dbReference type="EMBL" id="MFD2097517.1"/>
    </source>
</evidence>
<comment type="caution">
    <text evidence="7">The sequence shown here is derived from an EMBL/GenBank/DDBJ whole genome shotgun (WGS) entry which is preliminary data.</text>
</comment>
<evidence type="ECO:0000256" key="3">
    <source>
        <dbReference type="ARBA" id="ARBA00022989"/>
    </source>
</evidence>
<dbReference type="Gene3D" id="1.20.1420.30">
    <property type="entry name" value="NCX, central ion-binding region"/>
    <property type="match status" value="1"/>
</dbReference>
<evidence type="ECO:0000256" key="4">
    <source>
        <dbReference type="ARBA" id="ARBA00023136"/>
    </source>
</evidence>
<sequence length="322" mass="33379">MLIPALIIIVSLAILVWSADKFVYGAAGLARNLGISPLIIGLTIVAFGSSAPEMLVAASASLNGNPDTAVGNALGSNITNIAMVLGITALVRPLSVSSGTLKREFPLLIIITLAASAMFLDLNLSRVDGIILVAGILGFTGYMLKISMAQSGQGDPLIEESEAEIPDDLPTPKAVIWLIAGLALLLVSSELLVQNAVELAHHFGVSDLVIGLTIIAIGTSLPELAASVAGALRNEGDLALGNVIGSNIFNLLAVLAMPALISPGAVDAFALHRDIPVMLGLTLLLFLFCYGLRGKRILARWEGGVLAAAFIGYQILLFNNLG</sequence>
<feature type="transmembrane region" description="Helical" evidence="5">
    <location>
        <begin position="275"/>
        <end position="292"/>
    </location>
</feature>
<feature type="transmembrane region" description="Helical" evidence="5">
    <location>
        <begin position="304"/>
        <end position="321"/>
    </location>
</feature>
<organism evidence="7 8">
    <name type="scientific">Corallincola platygyrae</name>
    <dbReference type="NCBI Taxonomy" id="1193278"/>
    <lineage>
        <taxon>Bacteria</taxon>
        <taxon>Pseudomonadati</taxon>
        <taxon>Pseudomonadota</taxon>
        <taxon>Gammaproteobacteria</taxon>
        <taxon>Alteromonadales</taxon>
        <taxon>Psychromonadaceae</taxon>
        <taxon>Corallincola</taxon>
    </lineage>
</organism>
<dbReference type="Pfam" id="PF01699">
    <property type="entry name" value="Na_Ca_ex"/>
    <property type="match status" value="2"/>
</dbReference>
<feature type="transmembrane region" description="Helical" evidence="5">
    <location>
        <begin position="175"/>
        <end position="197"/>
    </location>
</feature>
<feature type="transmembrane region" description="Helical" evidence="5">
    <location>
        <begin position="244"/>
        <end position="263"/>
    </location>
</feature>
<gene>
    <name evidence="7" type="ORF">ACFSJ3_16105</name>
</gene>
<evidence type="ECO:0000256" key="5">
    <source>
        <dbReference type="SAM" id="Phobius"/>
    </source>
</evidence>
<keyword evidence="8" id="KW-1185">Reference proteome</keyword>
<dbReference type="InterPro" id="IPR044880">
    <property type="entry name" value="NCX_ion-bd_dom_sf"/>
</dbReference>
<comment type="subcellular location">
    <subcellularLocation>
        <location evidence="1">Membrane</location>
        <topology evidence="1">Multi-pass membrane protein</topology>
    </subcellularLocation>
</comment>
<feature type="transmembrane region" description="Helical" evidence="5">
    <location>
        <begin position="74"/>
        <end position="93"/>
    </location>
</feature>
<feature type="domain" description="Sodium/calcium exchanger membrane region" evidence="6">
    <location>
        <begin position="174"/>
        <end position="317"/>
    </location>
</feature>
<keyword evidence="4 5" id="KW-0472">Membrane</keyword>
<dbReference type="RefSeq" id="WP_345341575.1">
    <property type="nucleotide sequence ID" value="NZ_BAABLI010000029.1"/>
</dbReference>
<proteinExistence type="predicted"/>
<dbReference type="NCBIfam" id="TIGR00367">
    <property type="entry name" value="calcium/sodium antiporter"/>
    <property type="match status" value="1"/>
</dbReference>
<reference evidence="8" key="1">
    <citation type="journal article" date="2019" name="Int. J. Syst. Evol. Microbiol.">
        <title>The Global Catalogue of Microorganisms (GCM) 10K type strain sequencing project: providing services to taxonomists for standard genome sequencing and annotation.</title>
        <authorList>
            <consortium name="The Broad Institute Genomics Platform"/>
            <consortium name="The Broad Institute Genome Sequencing Center for Infectious Disease"/>
            <person name="Wu L."/>
            <person name="Ma J."/>
        </authorList>
    </citation>
    <scope>NUCLEOTIDE SEQUENCE [LARGE SCALE GENOMIC DNA]</scope>
    <source>
        <strain evidence="8">CGMCC 1.10992</strain>
    </source>
</reference>
<dbReference type="PANTHER" id="PTHR10846">
    <property type="entry name" value="SODIUM/POTASSIUM/CALCIUM EXCHANGER"/>
    <property type="match status" value="1"/>
</dbReference>
<evidence type="ECO:0000256" key="2">
    <source>
        <dbReference type="ARBA" id="ARBA00022692"/>
    </source>
</evidence>
<feature type="transmembrane region" description="Helical" evidence="5">
    <location>
        <begin position="130"/>
        <end position="148"/>
    </location>
</feature>
<dbReference type="PANTHER" id="PTHR10846:SF8">
    <property type="entry name" value="INNER MEMBRANE PROTEIN YRBG"/>
    <property type="match status" value="1"/>
</dbReference>
<keyword evidence="2 5" id="KW-0812">Transmembrane</keyword>
<evidence type="ECO:0000313" key="8">
    <source>
        <dbReference type="Proteomes" id="UP001597380"/>
    </source>
</evidence>
<dbReference type="EMBL" id="JBHUHT010000025">
    <property type="protein sequence ID" value="MFD2097517.1"/>
    <property type="molecule type" value="Genomic_DNA"/>
</dbReference>
<name>A0ABW4XRB8_9GAMM</name>
<dbReference type="InterPro" id="IPR004481">
    <property type="entry name" value="K/Na/Ca-exchanger"/>
</dbReference>
<dbReference type="Proteomes" id="UP001597380">
    <property type="component" value="Unassembled WGS sequence"/>
</dbReference>
<feature type="transmembrane region" description="Helical" evidence="5">
    <location>
        <begin position="6"/>
        <end position="26"/>
    </location>
</feature>
<evidence type="ECO:0000256" key="1">
    <source>
        <dbReference type="ARBA" id="ARBA00004141"/>
    </source>
</evidence>
<accession>A0ABW4XRB8</accession>
<evidence type="ECO:0000259" key="6">
    <source>
        <dbReference type="Pfam" id="PF01699"/>
    </source>
</evidence>
<keyword evidence="3 5" id="KW-1133">Transmembrane helix</keyword>
<feature type="transmembrane region" description="Helical" evidence="5">
    <location>
        <begin position="209"/>
        <end position="232"/>
    </location>
</feature>
<dbReference type="InterPro" id="IPR004837">
    <property type="entry name" value="NaCa_Exmemb"/>
</dbReference>